<evidence type="ECO:0000313" key="8">
    <source>
        <dbReference type="EMBL" id="MBV7276988.1"/>
    </source>
</evidence>
<name>A0A949U5T2_9CLOT</name>
<dbReference type="PANTHER" id="PTHR32347:SF23">
    <property type="entry name" value="BLL5650 PROTEIN"/>
    <property type="match status" value="1"/>
</dbReference>
<dbReference type="InterPro" id="IPR058792">
    <property type="entry name" value="Beta-barrel_RND_2"/>
</dbReference>
<dbReference type="RefSeq" id="WP_218324061.1">
    <property type="nucleotide sequence ID" value="NZ_JAEEGC010000255.1"/>
</dbReference>
<feature type="coiled-coil region" evidence="4">
    <location>
        <begin position="89"/>
        <end position="213"/>
    </location>
</feature>
<feature type="signal peptide" evidence="5">
    <location>
        <begin position="1"/>
        <end position="26"/>
    </location>
</feature>
<evidence type="ECO:0000259" key="7">
    <source>
        <dbReference type="Pfam" id="PF25954"/>
    </source>
</evidence>
<dbReference type="PROSITE" id="PS51257">
    <property type="entry name" value="PROKAR_LIPOPROTEIN"/>
    <property type="match status" value="1"/>
</dbReference>
<dbReference type="PANTHER" id="PTHR32347">
    <property type="entry name" value="EFFLUX SYSTEM COMPONENT YKNX-RELATED"/>
    <property type="match status" value="1"/>
</dbReference>
<dbReference type="GO" id="GO:0015562">
    <property type="term" value="F:efflux transmembrane transporter activity"/>
    <property type="evidence" value="ECO:0007669"/>
    <property type="project" value="InterPro"/>
</dbReference>
<dbReference type="AlphaFoldDB" id="A0A949U5T2"/>
<organism evidence="8 9">
    <name type="scientific">Clostridium thailandense</name>
    <dbReference type="NCBI Taxonomy" id="2794346"/>
    <lineage>
        <taxon>Bacteria</taxon>
        <taxon>Bacillati</taxon>
        <taxon>Bacillota</taxon>
        <taxon>Clostridia</taxon>
        <taxon>Eubacteriales</taxon>
        <taxon>Clostridiaceae</taxon>
        <taxon>Clostridium</taxon>
    </lineage>
</organism>
<dbReference type="InterPro" id="IPR050465">
    <property type="entry name" value="UPF0194_transport"/>
</dbReference>
<evidence type="ECO:0000256" key="1">
    <source>
        <dbReference type="ARBA" id="ARBA00004196"/>
    </source>
</evidence>
<evidence type="ECO:0000256" key="2">
    <source>
        <dbReference type="ARBA" id="ARBA00009477"/>
    </source>
</evidence>
<dbReference type="GO" id="GO:0030313">
    <property type="term" value="C:cell envelope"/>
    <property type="evidence" value="ECO:0007669"/>
    <property type="project" value="UniProtKB-SubCell"/>
</dbReference>
<dbReference type="Pfam" id="PF25954">
    <property type="entry name" value="Beta-barrel_RND_2"/>
    <property type="match status" value="1"/>
</dbReference>
<evidence type="ECO:0000256" key="5">
    <source>
        <dbReference type="SAM" id="SignalP"/>
    </source>
</evidence>
<keyword evidence="3 4" id="KW-0175">Coiled coil</keyword>
<gene>
    <name evidence="8" type="ORF">I6U48_29405</name>
</gene>
<keyword evidence="9" id="KW-1185">Reference proteome</keyword>
<comment type="subcellular location">
    <subcellularLocation>
        <location evidence="1">Cell envelope</location>
    </subcellularLocation>
</comment>
<dbReference type="Proteomes" id="UP000694308">
    <property type="component" value="Unassembled WGS sequence"/>
</dbReference>
<keyword evidence="5" id="KW-0732">Signal</keyword>
<dbReference type="EMBL" id="JAEEGC010000255">
    <property type="protein sequence ID" value="MBV7276988.1"/>
    <property type="molecule type" value="Genomic_DNA"/>
</dbReference>
<accession>A0A949U5T2</accession>
<feature type="domain" description="YbhG-like alpha-helical hairpin" evidence="6">
    <location>
        <begin position="87"/>
        <end position="216"/>
    </location>
</feature>
<dbReference type="NCBIfam" id="TIGR01730">
    <property type="entry name" value="RND_mfp"/>
    <property type="match status" value="1"/>
</dbReference>
<evidence type="ECO:0000256" key="3">
    <source>
        <dbReference type="ARBA" id="ARBA00023054"/>
    </source>
</evidence>
<evidence type="ECO:0000256" key="4">
    <source>
        <dbReference type="SAM" id="Coils"/>
    </source>
</evidence>
<feature type="domain" description="CusB-like beta-barrel" evidence="7">
    <location>
        <begin position="255"/>
        <end position="327"/>
    </location>
</feature>
<proteinExistence type="inferred from homology"/>
<dbReference type="FunFam" id="2.40.30.170:FF:000010">
    <property type="entry name" value="Efflux RND transporter periplasmic adaptor subunit"/>
    <property type="match status" value="1"/>
</dbReference>
<protein>
    <submittedName>
        <fullName evidence="8">Efflux RND transporter periplasmic adaptor subunit</fullName>
    </submittedName>
</protein>
<feature type="chain" id="PRO_5037568003" evidence="5">
    <location>
        <begin position="27"/>
        <end position="328"/>
    </location>
</feature>
<evidence type="ECO:0000313" key="9">
    <source>
        <dbReference type="Proteomes" id="UP000694308"/>
    </source>
</evidence>
<dbReference type="InterPro" id="IPR059052">
    <property type="entry name" value="HH_YbhG-like"/>
</dbReference>
<reference evidence="8" key="1">
    <citation type="submission" date="2020-12" db="EMBL/GenBank/DDBJ databases">
        <title>Clostridium thailandense sp. nov., a novel acetogenic bacterium isolated from peat land soil in Thailand.</title>
        <authorList>
            <person name="Chaikitkaew S."/>
            <person name="Birkeland N.K."/>
        </authorList>
    </citation>
    <scope>NUCLEOTIDE SEQUENCE</scope>
    <source>
        <strain evidence="8">PL3</strain>
    </source>
</reference>
<dbReference type="GO" id="GO:0016020">
    <property type="term" value="C:membrane"/>
    <property type="evidence" value="ECO:0007669"/>
    <property type="project" value="InterPro"/>
</dbReference>
<dbReference type="InterPro" id="IPR006143">
    <property type="entry name" value="RND_pump_MFP"/>
</dbReference>
<comment type="similarity">
    <text evidence="2">Belongs to the membrane fusion protein (MFP) (TC 8.A.1) family.</text>
</comment>
<comment type="caution">
    <text evidence="8">The sequence shown here is derived from an EMBL/GenBank/DDBJ whole genome shotgun (WGS) entry which is preliminary data.</text>
</comment>
<evidence type="ECO:0000259" key="6">
    <source>
        <dbReference type="Pfam" id="PF25881"/>
    </source>
</evidence>
<sequence length="328" mass="35038">MKRRISSILMASVLGVSLLSGCSAGSAPNVSTLQTKLIKSDSNEYMMAGKIEANENIDITSKITAKVEAINVEVGSNVKEGDVIIKLDSKDLNAQVAEAQAGVETANANLAKIQNGARPEEITKAQAAASSAKATYDNAKENYDRNVQLFNKGAISQSQLEQYKTELANAEGSYKSYEADLEMLINGETQETIKVAQSQVEQAQAALNLAKVQLNNGIIVSPISGVVSSKNVSSGELAEAGSSLVTIVNSDALYINAYLPESLMNRVKIGQEVAIKVSNVSNKVFNGKILVINPVIDSENKNELVKIKFETQDPLLKPGMFAEIALKN</sequence>
<dbReference type="Pfam" id="PF25881">
    <property type="entry name" value="HH_YBHG"/>
    <property type="match status" value="1"/>
</dbReference>